<protein>
    <submittedName>
        <fullName evidence="9">Serine transporter</fullName>
    </submittedName>
</protein>
<evidence type="ECO:0000256" key="4">
    <source>
        <dbReference type="ARBA" id="ARBA00022519"/>
    </source>
</evidence>
<feature type="transmembrane region" description="Helical" evidence="8">
    <location>
        <begin position="140"/>
        <end position="156"/>
    </location>
</feature>
<dbReference type="GO" id="GO:0003333">
    <property type="term" value="P:amino acid transmembrane transport"/>
    <property type="evidence" value="ECO:0007669"/>
    <property type="project" value="InterPro"/>
</dbReference>
<dbReference type="Proteomes" id="UP000255518">
    <property type="component" value="Unassembled WGS sequence"/>
</dbReference>
<feature type="transmembrane region" description="Helical" evidence="8">
    <location>
        <begin position="168"/>
        <end position="187"/>
    </location>
</feature>
<evidence type="ECO:0000313" key="10">
    <source>
        <dbReference type="Proteomes" id="UP000255518"/>
    </source>
</evidence>
<evidence type="ECO:0000313" key="9">
    <source>
        <dbReference type="EMBL" id="STT02534.1"/>
    </source>
</evidence>
<evidence type="ECO:0000256" key="8">
    <source>
        <dbReference type="SAM" id="Phobius"/>
    </source>
</evidence>
<dbReference type="PANTHER" id="PTHR35334">
    <property type="entry name" value="SERINE TRANSPORTER"/>
    <property type="match status" value="1"/>
</dbReference>
<evidence type="ECO:0000256" key="6">
    <source>
        <dbReference type="ARBA" id="ARBA00022989"/>
    </source>
</evidence>
<dbReference type="PANTHER" id="PTHR35334:SF2">
    <property type="entry name" value="SERINE TRANSPORTER SDAC"/>
    <property type="match status" value="1"/>
</dbReference>
<sequence length="221" mass="24093">MNTENIIINKGYSDPAKWHSEDTVWVLGLFGTAIGAGVLFLPINAGIGGFWPLLIVFVLAFPITYLAHRGLARFIYSSNTPESSITDVIGEHFGALAGKVFTVIYFFAVYTILIMYAVAITNTAQSFITHQLAMAEPPRSLVAIVLILGLMFIVRFGQRLIMRVMSTLVYPFIISLIFMALFLIPHWNGAILQTVSFSATGDGPGDHVIPVDDLPGTGDVV</sequence>
<evidence type="ECO:0000256" key="7">
    <source>
        <dbReference type="ARBA" id="ARBA00023136"/>
    </source>
</evidence>
<keyword evidence="4" id="KW-0997">Cell inner membrane</keyword>
<proteinExistence type="predicted"/>
<dbReference type="InterPro" id="IPR018227">
    <property type="entry name" value="Amino_acid_transport_2"/>
</dbReference>
<dbReference type="EMBL" id="UGKT01000001">
    <property type="protein sequence ID" value="STT02534.1"/>
    <property type="molecule type" value="Genomic_DNA"/>
</dbReference>
<comment type="subcellular location">
    <subcellularLocation>
        <location evidence="1">Cell inner membrane</location>
        <topology evidence="1">Multi-pass membrane protein</topology>
    </subcellularLocation>
</comment>
<organism evidence="9 10">
    <name type="scientific">Klebsiella pneumoniae</name>
    <dbReference type="NCBI Taxonomy" id="573"/>
    <lineage>
        <taxon>Bacteria</taxon>
        <taxon>Pseudomonadati</taxon>
        <taxon>Pseudomonadota</taxon>
        <taxon>Gammaproteobacteria</taxon>
        <taxon>Enterobacterales</taxon>
        <taxon>Enterobacteriaceae</taxon>
        <taxon>Klebsiella/Raoultella group</taxon>
        <taxon>Klebsiella</taxon>
        <taxon>Klebsiella pneumoniae complex</taxon>
    </lineage>
</organism>
<reference evidence="9 10" key="1">
    <citation type="submission" date="2018-06" db="EMBL/GenBank/DDBJ databases">
        <authorList>
            <consortium name="Pathogen Informatics"/>
            <person name="Doyle S."/>
        </authorList>
    </citation>
    <scope>NUCLEOTIDE SEQUENCE [LARGE SCALE GENOMIC DNA]</scope>
    <source>
        <strain evidence="9 10">NCTC13443</strain>
    </source>
</reference>
<gene>
    <name evidence="9" type="primary">sdaC_1</name>
    <name evidence="9" type="ORF">NCTC13443_02887</name>
</gene>
<evidence type="ECO:0000256" key="2">
    <source>
        <dbReference type="ARBA" id="ARBA00022448"/>
    </source>
</evidence>
<feature type="transmembrane region" description="Helical" evidence="8">
    <location>
        <begin position="24"/>
        <end position="43"/>
    </location>
</feature>
<keyword evidence="6 8" id="KW-1133">Transmembrane helix</keyword>
<evidence type="ECO:0000256" key="1">
    <source>
        <dbReference type="ARBA" id="ARBA00004429"/>
    </source>
</evidence>
<evidence type="ECO:0000256" key="3">
    <source>
        <dbReference type="ARBA" id="ARBA00022475"/>
    </source>
</evidence>
<feature type="transmembrane region" description="Helical" evidence="8">
    <location>
        <begin position="100"/>
        <end position="120"/>
    </location>
</feature>
<keyword evidence="3" id="KW-1003">Cell membrane</keyword>
<dbReference type="GO" id="GO:0005886">
    <property type="term" value="C:plasma membrane"/>
    <property type="evidence" value="ECO:0007669"/>
    <property type="project" value="UniProtKB-SubCell"/>
</dbReference>
<accession>A0A377UY44</accession>
<dbReference type="AlphaFoldDB" id="A0A377UY44"/>
<keyword evidence="7 8" id="KW-0472">Membrane</keyword>
<evidence type="ECO:0000256" key="5">
    <source>
        <dbReference type="ARBA" id="ARBA00022692"/>
    </source>
</evidence>
<dbReference type="Pfam" id="PF03222">
    <property type="entry name" value="Trp_Tyr_perm"/>
    <property type="match status" value="1"/>
</dbReference>
<keyword evidence="2" id="KW-0813">Transport</keyword>
<feature type="transmembrane region" description="Helical" evidence="8">
    <location>
        <begin position="49"/>
        <end position="67"/>
    </location>
</feature>
<name>A0A377UY44_KLEPN</name>
<dbReference type="Gene3D" id="1.20.1740.10">
    <property type="entry name" value="Amino acid/polyamine transporter I"/>
    <property type="match status" value="1"/>
</dbReference>
<keyword evidence="5 8" id="KW-0812">Transmembrane</keyword>